<name>A0A2Z5FT28_9BACT</name>
<organism evidence="1 2">
    <name type="scientific">Acidisarcina polymorpha</name>
    <dbReference type="NCBI Taxonomy" id="2211140"/>
    <lineage>
        <taxon>Bacteria</taxon>
        <taxon>Pseudomonadati</taxon>
        <taxon>Acidobacteriota</taxon>
        <taxon>Terriglobia</taxon>
        <taxon>Terriglobales</taxon>
        <taxon>Acidobacteriaceae</taxon>
        <taxon>Acidisarcina</taxon>
    </lineage>
</organism>
<dbReference type="EMBL" id="CP030840">
    <property type="protein sequence ID" value="AXC09973.1"/>
    <property type="molecule type" value="Genomic_DNA"/>
</dbReference>
<dbReference type="KEGG" id="abas:ACPOL_0602"/>
<reference evidence="1 2" key="1">
    <citation type="journal article" date="2018" name="Front. Microbiol.">
        <title>Hydrolytic Capabilities as a Key to Environmental Success: Chitinolytic and Cellulolytic Acidobacteria From Acidic Sub-arctic Soils and Boreal Peatlands.</title>
        <authorList>
            <person name="Belova S.E."/>
            <person name="Ravin N.V."/>
            <person name="Pankratov T.A."/>
            <person name="Rakitin A.L."/>
            <person name="Ivanova A.A."/>
            <person name="Beletsky A.V."/>
            <person name="Mardanov A.V."/>
            <person name="Sinninghe Damste J.S."/>
            <person name="Dedysh S.N."/>
        </authorList>
    </citation>
    <scope>NUCLEOTIDE SEQUENCE [LARGE SCALE GENOMIC DNA]</scope>
    <source>
        <strain evidence="1 2">SBC82</strain>
    </source>
</reference>
<dbReference type="Proteomes" id="UP000253606">
    <property type="component" value="Chromosome"/>
</dbReference>
<dbReference type="AlphaFoldDB" id="A0A2Z5FT28"/>
<sequence>MLLHASHNTFIQGFFDPLTAPTGWAKYITSEFGAVWR</sequence>
<gene>
    <name evidence="1" type="ORF">ACPOL_0602</name>
</gene>
<accession>A0A2Z5FT28</accession>
<keyword evidence="2" id="KW-1185">Reference proteome</keyword>
<evidence type="ECO:0000313" key="1">
    <source>
        <dbReference type="EMBL" id="AXC09973.1"/>
    </source>
</evidence>
<evidence type="ECO:0000313" key="2">
    <source>
        <dbReference type="Proteomes" id="UP000253606"/>
    </source>
</evidence>
<protein>
    <submittedName>
        <fullName evidence="1">Uncharacterized protein</fullName>
    </submittedName>
</protein>
<proteinExistence type="predicted"/>